<dbReference type="InterPro" id="IPR016039">
    <property type="entry name" value="Thiolase-like"/>
</dbReference>
<evidence type="ECO:0000256" key="1">
    <source>
        <dbReference type="ARBA" id="ARBA00022450"/>
    </source>
</evidence>
<dbReference type="InterPro" id="IPR057326">
    <property type="entry name" value="KR_dom"/>
</dbReference>
<dbReference type="InterPro" id="IPR020841">
    <property type="entry name" value="PKS_Beta-ketoAc_synthase_dom"/>
</dbReference>
<dbReference type="InterPro" id="IPR013968">
    <property type="entry name" value="PKS_KR"/>
</dbReference>
<feature type="domain" description="Ketosynthase family 3 (KS3)" evidence="5">
    <location>
        <begin position="4"/>
        <end position="361"/>
    </location>
</feature>
<dbReference type="InterPro" id="IPR014030">
    <property type="entry name" value="Ketoacyl_synth_N"/>
</dbReference>
<dbReference type="SUPFAM" id="SSF50129">
    <property type="entry name" value="GroES-like"/>
    <property type="match status" value="1"/>
</dbReference>
<dbReference type="SUPFAM" id="SSF51735">
    <property type="entry name" value="NAD(P)-binding Rossmann-fold domains"/>
    <property type="match status" value="2"/>
</dbReference>
<evidence type="ECO:0000259" key="6">
    <source>
        <dbReference type="SMART" id="SM00829"/>
    </source>
</evidence>
<protein>
    <recommendedName>
        <fullName evidence="9">Polyketide synthase</fullName>
    </recommendedName>
</protein>
<dbReference type="SMART" id="SM00822">
    <property type="entry name" value="PKS_KR"/>
    <property type="match status" value="1"/>
</dbReference>
<evidence type="ECO:0008006" key="9">
    <source>
        <dbReference type="Google" id="ProtNLM"/>
    </source>
</evidence>
<dbReference type="EMBL" id="JAQGDS010000007">
    <property type="protein sequence ID" value="KAJ6259245.1"/>
    <property type="molecule type" value="Genomic_DNA"/>
</dbReference>
<evidence type="ECO:0000259" key="5">
    <source>
        <dbReference type="SMART" id="SM00825"/>
    </source>
</evidence>
<proteinExistence type="predicted"/>
<name>A0AAD6IX75_DREDA</name>
<evidence type="ECO:0000259" key="4">
    <source>
        <dbReference type="SMART" id="SM00822"/>
    </source>
</evidence>
<dbReference type="InterPro" id="IPR011032">
    <property type="entry name" value="GroES-like_sf"/>
</dbReference>
<dbReference type="GO" id="GO:0006633">
    <property type="term" value="P:fatty acid biosynthetic process"/>
    <property type="evidence" value="ECO:0007669"/>
    <property type="project" value="TreeGrafter"/>
</dbReference>
<feature type="region of interest" description="Disordered" evidence="3">
    <location>
        <begin position="954"/>
        <end position="984"/>
    </location>
</feature>
<keyword evidence="1" id="KW-0596">Phosphopantetheine</keyword>
<dbReference type="Pfam" id="PF00107">
    <property type="entry name" value="ADH_zinc_N"/>
    <property type="match status" value="1"/>
</dbReference>
<gene>
    <name evidence="7" type="ORF">Dda_6144</name>
</gene>
<dbReference type="PANTHER" id="PTHR43775">
    <property type="entry name" value="FATTY ACID SYNTHASE"/>
    <property type="match status" value="1"/>
</dbReference>
<dbReference type="Pfam" id="PF08659">
    <property type="entry name" value="KR"/>
    <property type="match status" value="1"/>
</dbReference>
<accession>A0AAD6IX75</accession>
<evidence type="ECO:0000256" key="3">
    <source>
        <dbReference type="SAM" id="MobiDB-lite"/>
    </source>
</evidence>
<dbReference type="GO" id="GO:0004312">
    <property type="term" value="F:fatty acid synthase activity"/>
    <property type="evidence" value="ECO:0007669"/>
    <property type="project" value="TreeGrafter"/>
</dbReference>
<dbReference type="SMART" id="SM00829">
    <property type="entry name" value="PKS_ER"/>
    <property type="match status" value="1"/>
</dbReference>
<keyword evidence="8" id="KW-1185">Reference proteome</keyword>
<comment type="caution">
    <text evidence="7">The sequence shown here is derived from an EMBL/GenBank/DDBJ whole genome shotgun (WGS) entry which is preliminary data.</text>
</comment>
<dbReference type="InterPro" id="IPR050091">
    <property type="entry name" value="PKS_NRPS_Biosynth_Enz"/>
</dbReference>
<dbReference type="Gene3D" id="3.40.50.720">
    <property type="entry name" value="NAD(P)-binding Rossmann-like Domain"/>
    <property type="match status" value="1"/>
</dbReference>
<sequence length="1036" mass="114226">MEPLAIIGFAFKFPSGIESSDSFWDMMMSGDTGLSEVPEDRVNLQAFLDIAGGSAESDKAEKPKGYFMTGDVCAFDAPFFSITAEEAMGMDPQQRFLLETSYHALENDAFFQLPLANIIKEYPNMPTMIPSKIKNLWISSEGLKNEFSPLVATAWHKFSGYRGSEHAISVTDGHNNLKLKIEGYEMSRVSGADISQEISPKDVQHCWNFEWVPFMIPESDVGKAPVGSVVKPRLKIILWDIDRESILSDLDEEELAIVQTTLSTSDNVLWIQTSDQHSETSMTTLLSQLDGMNLPQSLRETITGDIEFCRLKKAAQLTEHVQLVRQSVPKPALWGESGSLKITIGSPGILDTIHFVEDAESAREMQDNEVEVEVKAAGVNFKDCLIALGALNEDKIGDRVCGFAADGYRKFYRTEEPNLSLIPSSLTFAEAARGTGQAAIQIANHLGATIYTTVSTQEKRDFLTTHYKIPSERIFNSRDTKFADDIIRLAGGVDVVLNSLSGDTLFRSWECMAPFGRFVEIGKKDIQAYGHLHRERPKYVANLVDEALGLFGTGGTGLRPVRELRKFDVSNTVDAFRLIGTGKTIGKIVVEMNPESHVPVVFAPKRISTFSPNASYVIAGGLGGLGRVAARWMAERGAKHLILLSRSGPRTAEAHELMDELEKLVVTSDGYLAENEAERELLLAQNTYQGIQTPEFHALLDYYCDSSLPLLAMEDAQVTLGIQLLHKDPDLDPFGTSWGRNPMFQALRLLTSADSAKCSQQSSGKGDIGSQIAAAKTKEDAIQVIMEEMDQSKPIQAYGVDSLQTMELRRLIEGAPLEASPVQRSPPEIHNPFFGAGLNMQTDTYGLPLQNDGDLLDFDRTLVRDPPEFDDTEKDWKNEETTPNSLNGWIALVTELNLKLCQFYEAKQFDQFVKEPSHDLKTTHNVTKKVVVVDQLFTLSQSLLGIYNQIQPNPSKNDSLLNSGHHKNPLARDATRTNGVPFGDQSNGAFETSAAFSTATELVSYHNATLAPASANASTTAKPMPIVFSNPRVLQG</sequence>
<dbReference type="InterPro" id="IPR013149">
    <property type="entry name" value="ADH-like_C"/>
</dbReference>
<evidence type="ECO:0000256" key="2">
    <source>
        <dbReference type="ARBA" id="ARBA00022553"/>
    </source>
</evidence>
<evidence type="ECO:0000313" key="7">
    <source>
        <dbReference type="EMBL" id="KAJ6259245.1"/>
    </source>
</evidence>
<dbReference type="Gene3D" id="3.40.47.10">
    <property type="match status" value="1"/>
</dbReference>
<dbReference type="GO" id="GO:0016491">
    <property type="term" value="F:oxidoreductase activity"/>
    <property type="evidence" value="ECO:0007669"/>
    <property type="project" value="InterPro"/>
</dbReference>
<feature type="domain" description="Enoyl reductase (ER)" evidence="6">
    <location>
        <begin position="348"/>
        <end position="590"/>
    </location>
</feature>
<dbReference type="CDD" id="cd05195">
    <property type="entry name" value="enoyl_red"/>
    <property type="match status" value="1"/>
</dbReference>
<dbReference type="InterPro" id="IPR036291">
    <property type="entry name" value="NAD(P)-bd_dom_sf"/>
</dbReference>
<feature type="domain" description="Ketoreductase" evidence="4">
    <location>
        <begin position="614"/>
        <end position="756"/>
    </location>
</feature>
<keyword evidence="2" id="KW-0597">Phosphoprotein</keyword>
<dbReference type="Pfam" id="PF00109">
    <property type="entry name" value="ketoacyl-synt"/>
    <property type="match status" value="1"/>
</dbReference>
<dbReference type="GO" id="GO:0044550">
    <property type="term" value="P:secondary metabolite biosynthetic process"/>
    <property type="evidence" value="ECO:0007669"/>
    <property type="project" value="TreeGrafter"/>
</dbReference>
<reference evidence="7" key="1">
    <citation type="submission" date="2023-01" db="EMBL/GenBank/DDBJ databases">
        <title>The chitinases involved in constricting ring structure development in the nematode-trapping fungus Drechslerella dactyloides.</title>
        <authorList>
            <person name="Wang R."/>
            <person name="Zhang L."/>
            <person name="Tang P."/>
            <person name="Li S."/>
            <person name="Liang L."/>
        </authorList>
    </citation>
    <scope>NUCLEOTIDE SEQUENCE</scope>
    <source>
        <strain evidence="7">YMF1.00031</strain>
    </source>
</reference>
<dbReference type="InterPro" id="IPR020843">
    <property type="entry name" value="ER"/>
</dbReference>
<dbReference type="PANTHER" id="PTHR43775:SF37">
    <property type="entry name" value="SI:DKEY-61P9.11"/>
    <property type="match status" value="1"/>
</dbReference>
<dbReference type="Proteomes" id="UP001221413">
    <property type="component" value="Unassembled WGS sequence"/>
</dbReference>
<dbReference type="AlphaFoldDB" id="A0AAD6IX75"/>
<dbReference type="SMART" id="SM00825">
    <property type="entry name" value="PKS_KS"/>
    <property type="match status" value="1"/>
</dbReference>
<dbReference type="Gene3D" id="3.90.180.10">
    <property type="entry name" value="Medium-chain alcohol dehydrogenases, catalytic domain"/>
    <property type="match status" value="2"/>
</dbReference>
<evidence type="ECO:0000313" key="8">
    <source>
        <dbReference type="Proteomes" id="UP001221413"/>
    </source>
</evidence>
<organism evidence="7 8">
    <name type="scientific">Drechslerella dactyloides</name>
    <name type="common">Nematode-trapping fungus</name>
    <name type="synonym">Arthrobotrys dactyloides</name>
    <dbReference type="NCBI Taxonomy" id="74499"/>
    <lineage>
        <taxon>Eukaryota</taxon>
        <taxon>Fungi</taxon>
        <taxon>Dikarya</taxon>
        <taxon>Ascomycota</taxon>
        <taxon>Pezizomycotina</taxon>
        <taxon>Orbiliomycetes</taxon>
        <taxon>Orbiliales</taxon>
        <taxon>Orbiliaceae</taxon>
        <taxon>Drechslerella</taxon>
    </lineage>
</organism>
<dbReference type="SUPFAM" id="SSF53901">
    <property type="entry name" value="Thiolase-like"/>
    <property type="match status" value="1"/>
</dbReference>